<gene>
    <name evidence="2" type="ORF">OVN521_LOCUS50369</name>
</gene>
<dbReference type="EMBL" id="CAJOBG010115613">
    <property type="protein sequence ID" value="CAF4757581.1"/>
    <property type="molecule type" value="Genomic_DNA"/>
</dbReference>
<sequence>AFISGVVNIRTHSKTYVVNKASRYHRTAGLEEQSVRQSNTNTNDNGLKDTSSNSLTNSSSNTNNNHSNSFTSLARTKRTN</sequence>
<feature type="non-terminal residue" evidence="2">
    <location>
        <position position="80"/>
    </location>
</feature>
<protein>
    <submittedName>
        <fullName evidence="2">Uncharacterized protein</fullName>
    </submittedName>
</protein>
<keyword evidence="3" id="KW-1185">Reference proteome</keyword>
<accession>A0A821LWE5</accession>
<evidence type="ECO:0000256" key="1">
    <source>
        <dbReference type="SAM" id="MobiDB-lite"/>
    </source>
</evidence>
<feature type="compositionally biased region" description="Low complexity" evidence="1">
    <location>
        <begin position="50"/>
        <end position="72"/>
    </location>
</feature>
<reference evidence="2" key="1">
    <citation type="submission" date="2021-02" db="EMBL/GenBank/DDBJ databases">
        <authorList>
            <person name="Nowell W R."/>
        </authorList>
    </citation>
    <scope>NUCLEOTIDE SEQUENCE</scope>
</reference>
<feature type="region of interest" description="Disordered" evidence="1">
    <location>
        <begin position="27"/>
        <end position="80"/>
    </location>
</feature>
<comment type="caution">
    <text evidence="2">The sequence shown here is derived from an EMBL/GenBank/DDBJ whole genome shotgun (WGS) entry which is preliminary data.</text>
</comment>
<dbReference type="Proteomes" id="UP000663866">
    <property type="component" value="Unassembled WGS sequence"/>
</dbReference>
<feature type="non-terminal residue" evidence="2">
    <location>
        <position position="1"/>
    </location>
</feature>
<dbReference type="AlphaFoldDB" id="A0A821LWE5"/>
<organism evidence="2 3">
    <name type="scientific">Rotaria magnacalcarata</name>
    <dbReference type="NCBI Taxonomy" id="392030"/>
    <lineage>
        <taxon>Eukaryota</taxon>
        <taxon>Metazoa</taxon>
        <taxon>Spiralia</taxon>
        <taxon>Gnathifera</taxon>
        <taxon>Rotifera</taxon>
        <taxon>Eurotatoria</taxon>
        <taxon>Bdelloidea</taxon>
        <taxon>Philodinida</taxon>
        <taxon>Philodinidae</taxon>
        <taxon>Rotaria</taxon>
    </lineage>
</organism>
<evidence type="ECO:0000313" key="3">
    <source>
        <dbReference type="Proteomes" id="UP000663866"/>
    </source>
</evidence>
<feature type="compositionally biased region" description="Polar residues" evidence="1">
    <location>
        <begin position="35"/>
        <end position="49"/>
    </location>
</feature>
<evidence type="ECO:0000313" key="2">
    <source>
        <dbReference type="EMBL" id="CAF4757581.1"/>
    </source>
</evidence>
<name>A0A821LWE5_9BILA</name>
<proteinExistence type="predicted"/>